<keyword evidence="3" id="KW-0804">Transcription</keyword>
<dbReference type="Pfam" id="PF01614">
    <property type="entry name" value="IclR_C"/>
    <property type="match status" value="1"/>
</dbReference>
<dbReference type="PANTHER" id="PTHR30136:SF24">
    <property type="entry name" value="HTH-TYPE TRANSCRIPTIONAL REPRESSOR ALLR"/>
    <property type="match status" value="1"/>
</dbReference>
<dbReference type="Gene3D" id="3.30.450.40">
    <property type="match status" value="1"/>
</dbReference>
<reference evidence="6 7" key="1">
    <citation type="submission" date="2019-06" db="EMBL/GenBank/DDBJ databases">
        <title>Sequencing the genomes of 1000 actinobacteria strains.</title>
        <authorList>
            <person name="Klenk H.-P."/>
        </authorList>
    </citation>
    <scope>NUCLEOTIDE SEQUENCE [LARGE SCALE GENOMIC DNA]</scope>
    <source>
        <strain evidence="6 7">DSM 42059</strain>
    </source>
</reference>
<dbReference type="Pfam" id="PF09339">
    <property type="entry name" value="HTH_IclR"/>
    <property type="match status" value="1"/>
</dbReference>
<dbReference type="AlphaFoldDB" id="A0A561TUG5"/>
<comment type="caution">
    <text evidence="6">The sequence shown here is derived from an EMBL/GenBank/DDBJ whole genome shotgun (WGS) entry which is preliminary data.</text>
</comment>
<keyword evidence="1" id="KW-0805">Transcription regulation</keyword>
<organism evidence="6 7">
    <name type="scientific">Streptomyces brevispora</name>
    <dbReference type="NCBI Taxonomy" id="887462"/>
    <lineage>
        <taxon>Bacteria</taxon>
        <taxon>Bacillati</taxon>
        <taxon>Actinomycetota</taxon>
        <taxon>Actinomycetes</taxon>
        <taxon>Kitasatosporales</taxon>
        <taxon>Streptomycetaceae</taxon>
        <taxon>Streptomyces</taxon>
    </lineage>
</organism>
<dbReference type="InterPro" id="IPR036390">
    <property type="entry name" value="WH_DNA-bd_sf"/>
</dbReference>
<dbReference type="InterPro" id="IPR050707">
    <property type="entry name" value="HTH_MetabolicPath_Reg"/>
</dbReference>
<feature type="domain" description="IclR-ED" evidence="5">
    <location>
        <begin position="76"/>
        <end position="256"/>
    </location>
</feature>
<evidence type="ECO:0000313" key="6">
    <source>
        <dbReference type="EMBL" id="TWF90752.1"/>
    </source>
</evidence>
<evidence type="ECO:0000256" key="1">
    <source>
        <dbReference type="ARBA" id="ARBA00023015"/>
    </source>
</evidence>
<evidence type="ECO:0000313" key="7">
    <source>
        <dbReference type="Proteomes" id="UP000318186"/>
    </source>
</evidence>
<dbReference type="InterPro" id="IPR029016">
    <property type="entry name" value="GAF-like_dom_sf"/>
</dbReference>
<dbReference type="InterPro" id="IPR014757">
    <property type="entry name" value="Tscrpt_reg_IclR_C"/>
</dbReference>
<dbReference type="GO" id="GO:0003677">
    <property type="term" value="F:DNA binding"/>
    <property type="evidence" value="ECO:0007669"/>
    <property type="project" value="UniProtKB-KW"/>
</dbReference>
<dbReference type="SUPFAM" id="SSF55781">
    <property type="entry name" value="GAF domain-like"/>
    <property type="match status" value="1"/>
</dbReference>
<dbReference type="OrthoDB" id="5242615at2"/>
<dbReference type="EMBL" id="VIWW01000003">
    <property type="protein sequence ID" value="TWF90752.1"/>
    <property type="molecule type" value="Genomic_DNA"/>
</dbReference>
<accession>A0A561TUG5</accession>
<dbReference type="PANTHER" id="PTHR30136">
    <property type="entry name" value="HELIX-TURN-HELIX TRANSCRIPTIONAL REGULATOR, ICLR FAMILY"/>
    <property type="match status" value="1"/>
</dbReference>
<dbReference type="SUPFAM" id="SSF46785">
    <property type="entry name" value="Winged helix' DNA-binding domain"/>
    <property type="match status" value="1"/>
</dbReference>
<dbReference type="PROSITE" id="PS51077">
    <property type="entry name" value="HTH_ICLR"/>
    <property type="match status" value="1"/>
</dbReference>
<dbReference type="InterPro" id="IPR036388">
    <property type="entry name" value="WH-like_DNA-bd_sf"/>
</dbReference>
<dbReference type="GO" id="GO:0045892">
    <property type="term" value="P:negative regulation of DNA-templated transcription"/>
    <property type="evidence" value="ECO:0007669"/>
    <property type="project" value="TreeGrafter"/>
</dbReference>
<protein>
    <submittedName>
        <fullName evidence="6">IclR family transcriptional regulator</fullName>
    </submittedName>
</protein>
<name>A0A561TUG5_9ACTN</name>
<dbReference type="Proteomes" id="UP000318186">
    <property type="component" value="Unassembled WGS sequence"/>
</dbReference>
<evidence type="ECO:0000256" key="3">
    <source>
        <dbReference type="ARBA" id="ARBA00023163"/>
    </source>
</evidence>
<dbReference type="GO" id="GO:0003700">
    <property type="term" value="F:DNA-binding transcription factor activity"/>
    <property type="evidence" value="ECO:0007669"/>
    <property type="project" value="TreeGrafter"/>
</dbReference>
<dbReference type="Gene3D" id="1.10.10.10">
    <property type="entry name" value="Winged helix-like DNA-binding domain superfamily/Winged helix DNA-binding domain"/>
    <property type="match status" value="1"/>
</dbReference>
<gene>
    <name evidence="6" type="ORF">FHX80_13168</name>
</gene>
<evidence type="ECO:0000256" key="2">
    <source>
        <dbReference type="ARBA" id="ARBA00023125"/>
    </source>
</evidence>
<feature type="domain" description="HTH iclR-type" evidence="4">
    <location>
        <begin position="14"/>
        <end position="75"/>
    </location>
</feature>
<dbReference type="PROSITE" id="PS51078">
    <property type="entry name" value="ICLR_ED"/>
    <property type="match status" value="1"/>
</dbReference>
<proteinExistence type="predicted"/>
<sequence>MLMGMGDEAGPELTAYVERALRVMEAAGAHAAEVPVQQLARETGLPLAGVQRLLKALAQDGYLTEPDDGAFTLSGRHSPLGSEHNGHKRLDRVRPALTSLRDELSAAVYLTLYEEGEIRIMEIVDSARIPRVDLWVGFHDAGHATALGKSVLRELDEKARAEYLSRHSLTDLTPHTITCREELLRQLDSSPTAPVVMDREEYARGTTCVAVPVYSGDRVGSLGISFRSDRMYRTSRVRAGLLASAMRVTVGLSLPD</sequence>
<keyword evidence="2" id="KW-0238">DNA-binding</keyword>
<dbReference type="InterPro" id="IPR005471">
    <property type="entry name" value="Tscrpt_reg_IclR_N"/>
</dbReference>
<evidence type="ECO:0000259" key="4">
    <source>
        <dbReference type="PROSITE" id="PS51077"/>
    </source>
</evidence>
<evidence type="ECO:0000259" key="5">
    <source>
        <dbReference type="PROSITE" id="PS51078"/>
    </source>
</evidence>